<accession>A0ABV2M7C0</accession>
<dbReference type="PANTHER" id="PTHR43460">
    <property type="entry name" value="METHYLTRANSFERASE"/>
    <property type="match status" value="1"/>
</dbReference>
<gene>
    <name evidence="2" type="ORF">ABID24_002515</name>
</gene>
<dbReference type="RefSeq" id="WP_243873734.1">
    <property type="nucleotide sequence ID" value="NZ_JANJZT010000020.1"/>
</dbReference>
<dbReference type="InterPro" id="IPR029063">
    <property type="entry name" value="SAM-dependent_MTases_sf"/>
</dbReference>
<evidence type="ECO:0000259" key="1">
    <source>
        <dbReference type="Pfam" id="PF08241"/>
    </source>
</evidence>
<dbReference type="SUPFAM" id="SSF53335">
    <property type="entry name" value="S-adenosyl-L-methionine-dependent methyltransferases"/>
    <property type="match status" value="1"/>
</dbReference>
<dbReference type="Gene3D" id="3.40.50.150">
    <property type="entry name" value="Vaccinia Virus protein VP39"/>
    <property type="match status" value="1"/>
</dbReference>
<comment type="caution">
    <text evidence="2">The sequence shown here is derived from an EMBL/GenBank/DDBJ whole genome shotgun (WGS) entry which is preliminary data.</text>
</comment>
<dbReference type="InterPro" id="IPR052939">
    <property type="entry name" value="23S_rRNA_MeTrnsfrase_RlmA"/>
</dbReference>
<dbReference type="Proteomes" id="UP001549106">
    <property type="component" value="Unassembled WGS sequence"/>
</dbReference>
<evidence type="ECO:0000313" key="3">
    <source>
        <dbReference type="Proteomes" id="UP001549106"/>
    </source>
</evidence>
<feature type="domain" description="Methyltransferase type 11" evidence="1">
    <location>
        <begin position="57"/>
        <end position="142"/>
    </location>
</feature>
<dbReference type="Pfam" id="PF08241">
    <property type="entry name" value="Methyltransf_11"/>
    <property type="match status" value="1"/>
</dbReference>
<evidence type="ECO:0000313" key="2">
    <source>
        <dbReference type="EMBL" id="MET3751257.1"/>
    </source>
</evidence>
<proteinExistence type="predicted"/>
<protein>
    <recommendedName>
        <fullName evidence="1">Methyltransferase type 11 domain-containing protein</fullName>
    </recommendedName>
</protein>
<sequence length="288" mass="33796">MDELKLREIWKKEEEAAHIHGWDFSHINGRYEEENDLPWDYEKIIKSYLKDSFNLLDYDTGGGEFLLSLGHPCNNTSATEGYKPNVQICQERLLPLGIQFKECSDPANIPFEDQSFDMIINRHGDFNVQETYRLLKNKGMFITEQVGGDNDRDLVEMVLPGTQPPFPHMNLKEQKKIFEEAGFRTICAKEAYRPILFYDVGAFVWFARIIQWEFPGFSVECCFEKLVEMQKILEKNGEIQGTIHRYLIVAEKQLSDSRSQQEREKYFPNNMKYSDGTYADAYWMMKCL</sequence>
<reference evidence="2 3" key="1">
    <citation type="submission" date="2024-06" db="EMBL/GenBank/DDBJ databases">
        <title>Genomic Encyclopedia of Type Strains, Phase IV (KMG-IV): sequencing the most valuable type-strain genomes for metagenomic binning, comparative biology and taxonomic classification.</title>
        <authorList>
            <person name="Goeker M."/>
        </authorList>
    </citation>
    <scope>NUCLEOTIDE SEQUENCE [LARGE SCALE GENOMIC DNA]</scope>
    <source>
        <strain evidence="2 3">DSM 29492</strain>
    </source>
</reference>
<organism evidence="2 3">
    <name type="scientific">Blautia caecimuris</name>
    <dbReference type="NCBI Taxonomy" id="1796615"/>
    <lineage>
        <taxon>Bacteria</taxon>
        <taxon>Bacillati</taxon>
        <taxon>Bacillota</taxon>
        <taxon>Clostridia</taxon>
        <taxon>Lachnospirales</taxon>
        <taxon>Lachnospiraceae</taxon>
        <taxon>Blautia</taxon>
    </lineage>
</organism>
<keyword evidence="3" id="KW-1185">Reference proteome</keyword>
<dbReference type="EMBL" id="JBEPMJ010000019">
    <property type="protein sequence ID" value="MET3751257.1"/>
    <property type="molecule type" value="Genomic_DNA"/>
</dbReference>
<dbReference type="PANTHER" id="PTHR43460:SF1">
    <property type="entry name" value="METHYLTRANSFERASE TYPE 11 DOMAIN-CONTAINING PROTEIN"/>
    <property type="match status" value="1"/>
</dbReference>
<dbReference type="InterPro" id="IPR013216">
    <property type="entry name" value="Methyltransf_11"/>
</dbReference>
<name>A0ABV2M7C0_9FIRM</name>